<dbReference type="EMBL" id="JAUIRO010000005">
    <property type="protein sequence ID" value="KAK0713445.1"/>
    <property type="molecule type" value="Genomic_DNA"/>
</dbReference>
<sequence length="222" mass="24574">MSTSMYSDRRFCSVPSVFGRHVMEIFVNHRHAMIIPENKPGLPARGLHVSRPGRDSRGHLPHLNSRPPPYPPELVGRPDVVAGQRRIAQGIPLAMRAGLMLVELAGVPACGRPRHTETALHLGCLRKGKGTFGRLYHLRRSLVQVLWLSNRAGPATGLKLDEINLMSKRVRPREKLPNRLEVPVYSWGQHAIAHSRPASLRVMCAYANLCCHTDVSASSLGS</sequence>
<dbReference type="AlphaFoldDB" id="A0AA40ACR6"/>
<dbReference type="Proteomes" id="UP001172101">
    <property type="component" value="Unassembled WGS sequence"/>
</dbReference>
<feature type="region of interest" description="Disordered" evidence="1">
    <location>
        <begin position="39"/>
        <end position="73"/>
    </location>
</feature>
<reference evidence="2" key="1">
    <citation type="submission" date="2023-06" db="EMBL/GenBank/DDBJ databases">
        <title>Genome-scale phylogeny and comparative genomics of the fungal order Sordariales.</title>
        <authorList>
            <consortium name="Lawrence Berkeley National Laboratory"/>
            <person name="Hensen N."/>
            <person name="Bonometti L."/>
            <person name="Westerberg I."/>
            <person name="Brannstrom I.O."/>
            <person name="Guillou S."/>
            <person name="Cros-Aarteil S."/>
            <person name="Calhoun S."/>
            <person name="Haridas S."/>
            <person name="Kuo A."/>
            <person name="Mondo S."/>
            <person name="Pangilinan J."/>
            <person name="Riley R."/>
            <person name="LaButti K."/>
            <person name="Andreopoulos B."/>
            <person name="Lipzen A."/>
            <person name="Chen C."/>
            <person name="Yanf M."/>
            <person name="Daum C."/>
            <person name="Ng V."/>
            <person name="Clum A."/>
            <person name="Steindorff A."/>
            <person name="Ohm R."/>
            <person name="Martin F."/>
            <person name="Silar P."/>
            <person name="Natvig D."/>
            <person name="Lalanne C."/>
            <person name="Gautier V."/>
            <person name="Ament-velasquez S.L."/>
            <person name="Kruys A."/>
            <person name="Hutchinson M.I."/>
            <person name="Powell A.J."/>
            <person name="Barry K."/>
            <person name="Miller A.N."/>
            <person name="Grigoriev I.V."/>
            <person name="Debuchy R."/>
            <person name="Gladieux P."/>
            <person name="Thoren M.H."/>
            <person name="Johannesson H."/>
        </authorList>
    </citation>
    <scope>NUCLEOTIDE SEQUENCE</scope>
    <source>
        <strain evidence="2">SMH2392-1A</strain>
    </source>
</reference>
<evidence type="ECO:0000313" key="3">
    <source>
        <dbReference type="Proteomes" id="UP001172101"/>
    </source>
</evidence>
<organism evidence="2 3">
    <name type="scientific">Lasiosphaeria miniovina</name>
    <dbReference type="NCBI Taxonomy" id="1954250"/>
    <lineage>
        <taxon>Eukaryota</taxon>
        <taxon>Fungi</taxon>
        <taxon>Dikarya</taxon>
        <taxon>Ascomycota</taxon>
        <taxon>Pezizomycotina</taxon>
        <taxon>Sordariomycetes</taxon>
        <taxon>Sordariomycetidae</taxon>
        <taxon>Sordariales</taxon>
        <taxon>Lasiosphaeriaceae</taxon>
        <taxon>Lasiosphaeria</taxon>
    </lineage>
</organism>
<comment type="caution">
    <text evidence="2">The sequence shown here is derived from an EMBL/GenBank/DDBJ whole genome shotgun (WGS) entry which is preliminary data.</text>
</comment>
<dbReference type="GeneID" id="85317899"/>
<dbReference type="RefSeq" id="XP_060294768.1">
    <property type="nucleotide sequence ID" value="XM_060434629.1"/>
</dbReference>
<protein>
    <submittedName>
        <fullName evidence="2">Uncharacterized protein</fullName>
    </submittedName>
</protein>
<name>A0AA40ACR6_9PEZI</name>
<proteinExistence type="predicted"/>
<evidence type="ECO:0000256" key="1">
    <source>
        <dbReference type="SAM" id="MobiDB-lite"/>
    </source>
</evidence>
<gene>
    <name evidence="2" type="ORF">B0T26DRAFT_364745</name>
</gene>
<evidence type="ECO:0000313" key="2">
    <source>
        <dbReference type="EMBL" id="KAK0713445.1"/>
    </source>
</evidence>
<accession>A0AA40ACR6</accession>
<keyword evidence="3" id="KW-1185">Reference proteome</keyword>